<organism evidence="5 6">
    <name type="scientific">Gordonia liuliyuniae</name>
    <dbReference type="NCBI Taxonomy" id="2911517"/>
    <lineage>
        <taxon>Bacteria</taxon>
        <taxon>Bacillati</taxon>
        <taxon>Actinomycetota</taxon>
        <taxon>Actinomycetes</taxon>
        <taxon>Mycobacteriales</taxon>
        <taxon>Gordoniaceae</taxon>
        <taxon>Gordonia</taxon>
    </lineage>
</organism>
<dbReference type="InterPro" id="IPR016032">
    <property type="entry name" value="Sig_transdc_resp-reg_C-effctor"/>
</dbReference>
<dbReference type="InterPro" id="IPR011990">
    <property type="entry name" value="TPR-like_helical_dom_sf"/>
</dbReference>
<dbReference type="SUPFAM" id="SSF52540">
    <property type="entry name" value="P-loop containing nucleoside triphosphate hydrolases"/>
    <property type="match status" value="1"/>
</dbReference>
<evidence type="ECO:0000256" key="3">
    <source>
        <dbReference type="ARBA" id="ARBA00023163"/>
    </source>
</evidence>
<dbReference type="Pfam" id="PF25873">
    <property type="entry name" value="WHD_MalT"/>
    <property type="match status" value="1"/>
</dbReference>
<dbReference type="CDD" id="cd06170">
    <property type="entry name" value="LuxR_C_like"/>
    <property type="match status" value="1"/>
</dbReference>
<evidence type="ECO:0000256" key="2">
    <source>
        <dbReference type="ARBA" id="ARBA00023125"/>
    </source>
</evidence>
<sequence length="854" mass="93733">MTDFRAWSSSLQFQAPLQQPGHLPRSRVIDGIDDRIDTSHAVLVVAPSGYGKTSAVAEWAEKRCERVAWVTLSRFDTDVDRIQAVVLRALLSLVDHLSYDGLQALLRADPFSGVSPTDFDHVAEAFADLVEPVYLVIDDAHRAKDALGTGLIGALIDGSFPNLHVVVVGTSYTELALSRFSLTHPRAVIRAVDLAFDIGEVSRFVRRNDTALSPDFVLDATRGWPIAVRVLAMTGVRPDLDGDHGVFHSYVRDHVLPSLPPDLAEFALVTSVCRSITPALADQLTGRTDSADLLDRCVAAALFIDRYTSSNGDVYRWHSLFAGHCRDILVESRPGTAASALRAAASFFEDSSPLHAAEYWLKAGEPTNAVRVVLSRWVNAVVGPDATALDRLCVALPSPWDDDPRVLLVRACVHQSTGESTYAKMLYTRAVARGQDFVTPPDSGDDYSVILEQARLFLVDDRTELGDACDTARRRFETVTESTRDRVPMLYLLGWTEMRLRRAPARAIELLDATVAEAQAIGATGLAHHGRNHLAFSYVWAGHLHDARRVVEAAGAESGGDPWGQYVGGGASFTRGYLAYWRNDLLSASAEFASLIRSSDSPLLFGGAARMMLALTAAARREPGECRIALDELSSMPGQMDQGVSWPAFRHTALAVLNEAAGNTARAMRVVTKYEHTDSTPFVSVVLAGIAARARQLRTAAQMMHRLQPQYQQISYVRVATLLADAQVARHDGDQEQAHDLLERSLDAASGEDIRRLFAGDGVELRQLLTGHLSWGTRHEDFLASCLAPPPRKGVLHTLSERELDVFTQLRTTRTMQEIAESLGVSINTVKTHQRAIYRKLDVRSRREAVRVTD</sequence>
<dbReference type="InterPro" id="IPR041664">
    <property type="entry name" value="AAA_16"/>
</dbReference>
<keyword evidence="2" id="KW-0238">DNA-binding</keyword>
<dbReference type="SUPFAM" id="SSF48452">
    <property type="entry name" value="TPR-like"/>
    <property type="match status" value="1"/>
</dbReference>
<dbReference type="PROSITE" id="PS50043">
    <property type="entry name" value="HTH_LUXR_2"/>
    <property type="match status" value="1"/>
</dbReference>
<keyword evidence="6" id="KW-1185">Reference proteome</keyword>
<dbReference type="Proteomes" id="UP001200110">
    <property type="component" value="Unassembled WGS sequence"/>
</dbReference>
<dbReference type="InterPro" id="IPR036388">
    <property type="entry name" value="WH-like_DNA-bd_sf"/>
</dbReference>
<dbReference type="PRINTS" id="PR00038">
    <property type="entry name" value="HTHLUXR"/>
</dbReference>
<evidence type="ECO:0000259" key="4">
    <source>
        <dbReference type="PROSITE" id="PS50043"/>
    </source>
</evidence>
<dbReference type="RefSeq" id="WP_236996733.1">
    <property type="nucleotide sequence ID" value="NZ_JAKKOR010000002.1"/>
</dbReference>
<dbReference type="SUPFAM" id="SSF46894">
    <property type="entry name" value="C-terminal effector domain of the bipartite response regulators"/>
    <property type="match status" value="1"/>
</dbReference>
<dbReference type="InterPro" id="IPR027417">
    <property type="entry name" value="P-loop_NTPase"/>
</dbReference>
<dbReference type="Gene3D" id="1.10.10.10">
    <property type="entry name" value="Winged helix-like DNA-binding domain superfamily/Winged helix DNA-binding domain"/>
    <property type="match status" value="1"/>
</dbReference>
<dbReference type="EMBL" id="JAKKOR010000002">
    <property type="protein sequence ID" value="MCF8587497.1"/>
    <property type="molecule type" value="Genomic_DNA"/>
</dbReference>
<dbReference type="InterPro" id="IPR059106">
    <property type="entry name" value="WHD_MalT"/>
</dbReference>
<dbReference type="Pfam" id="PF13191">
    <property type="entry name" value="AAA_16"/>
    <property type="match status" value="1"/>
</dbReference>
<dbReference type="Gene3D" id="1.25.40.10">
    <property type="entry name" value="Tetratricopeptide repeat domain"/>
    <property type="match status" value="1"/>
</dbReference>
<keyword evidence="3" id="KW-0804">Transcription</keyword>
<reference evidence="5 6" key="1">
    <citation type="submission" date="2022-01" db="EMBL/GenBank/DDBJ databases">
        <authorList>
            <person name="Huang Y."/>
        </authorList>
    </citation>
    <scope>NUCLEOTIDE SEQUENCE [LARGE SCALE GENOMIC DNA]</scope>
    <source>
        <strain evidence="5 6">HY366</strain>
    </source>
</reference>
<accession>A0ABS9IPN0</accession>
<feature type="domain" description="HTH luxR-type" evidence="4">
    <location>
        <begin position="792"/>
        <end position="854"/>
    </location>
</feature>
<name>A0ABS9IPN0_9ACTN</name>
<dbReference type="SMART" id="SM00421">
    <property type="entry name" value="HTH_LUXR"/>
    <property type="match status" value="1"/>
</dbReference>
<dbReference type="InterPro" id="IPR000792">
    <property type="entry name" value="Tscrpt_reg_LuxR_C"/>
</dbReference>
<protein>
    <submittedName>
        <fullName evidence="5">LuxR C-terminal-related transcriptional regulator</fullName>
    </submittedName>
</protein>
<evidence type="ECO:0000313" key="6">
    <source>
        <dbReference type="Proteomes" id="UP001200110"/>
    </source>
</evidence>
<dbReference type="Gene3D" id="3.40.50.300">
    <property type="entry name" value="P-loop containing nucleotide triphosphate hydrolases"/>
    <property type="match status" value="1"/>
</dbReference>
<comment type="caution">
    <text evidence="5">The sequence shown here is derived from an EMBL/GenBank/DDBJ whole genome shotgun (WGS) entry which is preliminary data.</text>
</comment>
<dbReference type="PANTHER" id="PTHR44688:SF16">
    <property type="entry name" value="DNA-BINDING TRANSCRIPTIONAL ACTIVATOR DEVR_DOSR"/>
    <property type="match status" value="1"/>
</dbReference>
<dbReference type="PANTHER" id="PTHR44688">
    <property type="entry name" value="DNA-BINDING TRANSCRIPTIONAL ACTIVATOR DEVR_DOSR"/>
    <property type="match status" value="1"/>
</dbReference>
<proteinExistence type="predicted"/>
<dbReference type="Pfam" id="PF00196">
    <property type="entry name" value="GerE"/>
    <property type="match status" value="1"/>
</dbReference>
<gene>
    <name evidence="5" type="ORF">L5G33_03320</name>
</gene>
<evidence type="ECO:0000313" key="5">
    <source>
        <dbReference type="EMBL" id="MCF8587497.1"/>
    </source>
</evidence>
<evidence type="ECO:0000256" key="1">
    <source>
        <dbReference type="ARBA" id="ARBA00023015"/>
    </source>
</evidence>
<keyword evidence="1" id="KW-0805">Transcription regulation</keyword>